<dbReference type="AlphaFoldDB" id="A0A9W8VHX7"/>
<protein>
    <recommendedName>
        <fullName evidence="1">Calcineurin-like phosphoesterase domain-containing protein</fullName>
    </recommendedName>
</protein>
<proteinExistence type="predicted"/>
<evidence type="ECO:0000313" key="2">
    <source>
        <dbReference type="EMBL" id="KAJ4267588.1"/>
    </source>
</evidence>
<comment type="caution">
    <text evidence="2">The sequence shown here is derived from an EMBL/GenBank/DDBJ whole genome shotgun (WGS) entry which is preliminary data.</text>
</comment>
<dbReference type="Gene3D" id="3.60.21.10">
    <property type="match status" value="1"/>
</dbReference>
<dbReference type="InterPro" id="IPR051693">
    <property type="entry name" value="UPF0046_metallophosphoest"/>
</dbReference>
<accession>A0A9W8VHX7</accession>
<dbReference type="SUPFAM" id="SSF56300">
    <property type="entry name" value="Metallo-dependent phosphatases"/>
    <property type="match status" value="1"/>
</dbReference>
<dbReference type="EMBL" id="JAOQAZ010000004">
    <property type="protein sequence ID" value="KAJ4267588.1"/>
    <property type="molecule type" value="Genomic_DNA"/>
</dbReference>
<dbReference type="CDD" id="cd07379">
    <property type="entry name" value="MPP_239FB"/>
    <property type="match status" value="1"/>
</dbReference>
<evidence type="ECO:0000259" key="1">
    <source>
        <dbReference type="Pfam" id="PF00149"/>
    </source>
</evidence>
<feature type="domain" description="Calcineurin-like phosphoesterase" evidence="1">
    <location>
        <begin position="9"/>
        <end position="214"/>
    </location>
</feature>
<dbReference type="PANTHER" id="PTHR12905">
    <property type="entry name" value="METALLOPHOSPHOESTERASE"/>
    <property type="match status" value="1"/>
</dbReference>
<dbReference type="PANTHER" id="PTHR12905:SF0">
    <property type="entry name" value="CALCINEURIN-LIKE PHOSPHOESTERASE DOMAIN-CONTAINING PROTEIN"/>
    <property type="match status" value="1"/>
</dbReference>
<dbReference type="OrthoDB" id="630188at2759"/>
<dbReference type="InterPro" id="IPR029052">
    <property type="entry name" value="Metallo-depent_PP-like"/>
</dbReference>
<evidence type="ECO:0000313" key="3">
    <source>
        <dbReference type="Proteomes" id="UP001152049"/>
    </source>
</evidence>
<sequence>MASPTVKTRFLVISDTHGQQFPDDKKPLEPIDVVIHCGDLTQESKLHEFEASIRLLEELKAPLKLVIAGNHDFTLDTPMFRKKIAEVKPPLDPELVEREYGAFGQSEHLLHDAASAGIVFLSQGIHHFDLANGAHLTVYASPYTPSTNDWGFQYDPQVGHDWDISPQVDIVITHGPPRGILDMTASKERIGCPGLFQAVASARPLMHCFGHVHDSWGSRLVKWRDPMPESPSHFSAIQNEKSVTIESLAQLRDWKFDIPEVVQEGEDRKGRYNEARTCVTKHCKGDDLPLTMGSQTLFVNAAIQGSEEDPFHYPWLVELELPSA</sequence>
<dbReference type="InterPro" id="IPR004843">
    <property type="entry name" value="Calcineurin-like_PHP"/>
</dbReference>
<gene>
    <name evidence="2" type="ORF">NW762_003697</name>
</gene>
<dbReference type="Proteomes" id="UP001152049">
    <property type="component" value="Unassembled WGS sequence"/>
</dbReference>
<organism evidence="2 3">
    <name type="scientific">Fusarium torreyae</name>
    <dbReference type="NCBI Taxonomy" id="1237075"/>
    <lineage>
        <taxon>Eukaryota</taxon>
        <taxon>Fungi</taxon>
        <taxon>Dikarya</taxon>
        <taxon>Ascomycota</taxon>
        <taxon>Pezizomycotina</taxon>
        <taxon>Sordariomycetes</taxon>
        <taxon>Hypocreomycetidae</taxon>
        <taxon>Hypocreales</taxon>
        <taxon>Nectriaceae</taxon>
        <taxon>Fusarium</taxon>
    </lineage>
</organism>
<keyword evidence="3" id="KW-1185">Reference proteome</keyword>
<dbReference type="GO" id="GO:0016787">
    <property type="term" value="F:hydrolase activity"/>
    <property type="evidence" value="ECO:0007669"/>
    <property type="project" value="InterPro"/>
</dbReference>
<name>A0A9W8VHX7_9HYPO</name>
<reference evidence="2" key="1">
    <citation type="submission" date="2022-09" db="EMBL/GenBank/DDBJ databases">
        <title>Fusarium specimens isolated from Avocado Roots.</title>
        <authorList>
            <person name="Stajich J."/>
            <person name="Roper C."/>
            <person name="Heimlech-Rivalta G."/>
        </authorList>
    </citation>
    <scope>NUCLEOTIDE SEQUENCE</scope>
    <source>
        <strain evidence="2">CF00136</strain>
    </source>
</reference>
<dbReference type="Pfam" id="PF00149">
    <property type="entry name" value="Metallophos"/>
    <property type="match status" value="1"/>
</dbReference>